<evidence type="ECO:0000313" key="3">
    <source>
        <dbReference type="Proteomes" id="UP000245699"/>
    </source>
</evidence>
<feature type="region of interest" description="Disordered" evidence="1">
    <location>
        <begin position="167"/>
        <end position="200"/>
    </location>
</feature>
<reference evidence="2 3" key="1">
    <citation type="journal article" date="2018" name="MBio">
        <title>Comparative Genomics Reveals the Core Gene Toolbox for the Fungus-Insect Symbiosis.</title>
        <authorList>
            <person name="Wang Y."/>
            <person name="Stata M."/>
            <person name="Wang W."/>
            <person name="Stajich J.E."/>
            <person name="White M.M."/>
            <person name="Moncalvo J.M."/>
        </authorList>
    </citation>
    <scope>NUCLEOTIDE SEQUENCE [LARGE SCALE GENOMIC DNA]</scope>
    <source>
        <strain evidence="2 3">AUS-77-4</strain>
    </source>
</reference>
<feature type="compositionally biased region" description="Polar residues" evidence="1">
    <location>
        <begin position="120"/>
        <end position="136"/>
    </location>
</feature>
<comment type="caution">
    <text evidence="2">The sequence shown here is derived from an EMBL/GenBank/DDBJ whole genome shotgun (WGS) entry which is preliminary data.</text>
</comment>
<sequence>MRGNYRGRGNYHKRFDGNQRDGFRGKVNEGRITKQQNHLDTPQNQQWSPQDEISIDNRNSHEFDSSYESPLENDEDKTTKLDLIDIKIQDIQTKRLQVLSQKFAGGGDNSGNMMEKTSNWQKQPISEQKQNSNYNSYEKPGFTNQKHNYQNNQNQWKVWQNKDQRNFRGRFGNQNPNYKNDKMGQDQSNDNSAKSQMQNTKPLDRGYIKVKLTNPHLLPVWKPYTVPPISRQELSTSGEFIPGPFSPILQPASIDILENAMKPLHNELLQKNEDFAQHQRVKALLSHAGSTTPGTYIGKISQNNNTLIPVLPRVENLK</sequence>
<dbReference type="OrthoDB" id="5551320at2759"/>
<evidence type="ECO:0000256" key="1">
    <source>
        <dbReference type="SAM" id="MobiDB-lite"/>
    </source>
</evidence>
<feature type="region of interest" description="Disordered" evidence="1">
    <location>
        <begin position="1"/>
        <end position="50"/>
    </location>
</feature>
<dbReference type="Proteomes" id="UP000245699">
    <property type="component" value="Unassembled WGS sequence"/>
</dbReference>
<dbReference type="EMBL" id="MBFT01000086">
    <property type="protein sequence ID" value="PVU98280.1"/>
    <property type="molecule type" value="Genomic_DNA"/>
</dbReference>
<name>A0A2T9Z122_9FUNG</name>
<proteinExistence type="predicted"/>
<feature type="compositionally biased region" description="Polar residues" evidence="1">
    <location>
        <begin position="33"/>
        <end position="50"/>
    </location>
</feature>
<evidence type="ECO:0000313" key="2">
    <source>
        <dbReference type="EMBL" id="PVU98280.1"/>
    </source>
</evidence>
<dbReference type="AlphaFoldDB" id="A0A2T9Z122"/>
<feature type="region of interest" description="Disordered" evidence="1">
    <location>
        <begin position="56"/>
        <end position="75"/>
    </location>
</feature>
<gene>
    <name evidence="2" type="ORF">BB559_001698</name>
</gene>
<protein>
    <submittedName>
        <fullName evidence="2">Uncharacterized protein</fullName>
    </submittedName>
</protein>
<feature type="region of interest" description="Disordered" evidence="1">
    <location>
        <begin position="120"/>
        <end position="148"/>
    </location>
</feature>
<keyword evidence="3" id="KW-1185">Reference proteome</keyword>
<organism evidence="2 3">
    <name type="scientific">Furculomyces boomerangus</name>
    <dbReference type="NCBI Taxonomy" id="61424"/>
    <lineage>
        <taxon>Eukaryota</taxon>
        <taxon>Fungi</taxon>
        <taxon>Fungi incertae sedis</taxon>
        <taxon>Zoopagomycota</taxon>
        <taxon>Kickxellomycotina</taxon>
        <taxon>Harpellomycetes</taxon>
        <taxon>Harpellales</taxon>
        <taxon>Harpellaceae</taxon>
        <taxon>Furculomyces</taxon>
    </lineage>
</organism>
<feature type="compositionally biased region" description="Polar residues" evidence="1">
    <location>
        <begin position="185"/>
        <end position="200"/>
    </location>
</feature>
<accession>A0A2T9Z122</accession>
<feature type="compositionally biased region" description="Basic and acidic residues" evidence="1">
    <location>
        <begin position="13"/>
        <end position="32"/>
    </location>
</feature>